<evidence type="ECO:0000313" key="2">
    <source>
        <dbReference type="Proteomes" id="UP001431784"/>
    </source>
</evidence>
<gene>
    <name evidence="1" type="ORF">PUT78_15400</name>
</gene>
<dbReference type="Proteomes" id="UP001431784">
    <property type="component" value="Unassembled WGS sequence"/>
</dbReference>
<reference evidence="1" key="1">
    <citation type="submission" date="2023-02" db="EMBL/GenBank/DDBJ databases">
        <title>Description of Roseinatronobacter alkalisoli sp. nov., an alkaliphilic bacerium isolated from soda soil.</title>
        <authorList>
            <person name="Wei W."/>
        </authorList>
    </citation>
    <scope>NUCLEOTIDE SEQUENCE</scope>
    <source>
        <strain evidence="1">HJB301</strain>
    </source>
</reference>
<accession>A0ABT5TCR3</accession>
<sequence>MAWYSERMTPIGRWAPQVTPNKPCDRTTDGKHVTLRRVRELRPHEVHLTVGALHAIENERALLAWERAQEEVPAARDMVATGIAE</sequence>
<dbReference type="RefSeq" id="WP_274353161.1">
    <property type="nucleotide sequence ID" value="NZ_JAQZSM010000016.1"/>
</dbReference>
<keyword evidence="2" id="KW-1185">Reference proteome</keyword>
<dbReference type="EMBL" id="JAQZSM010000016">
    <property type="protein sequence ID" value="MDD7972485.1"/>
    <property type="molecule type" value="Genomic_DNA"/>
</dbReference>
<evidence type="ECO:0000313" key="1">
    <source>
        <dbReference type="EMBL" id="MDD7972485.1"/>
    </source>
</evidence>
<protein>
    <submittedName>
        <fullName evidence="1">Uncharacterized protein</fullName>
    </submittedName>
</protein>
<proteinExistence type="predicted"/>
<organism evidence="1 2">
    <name type="scientific">Roseinatronobacter alkalisoli</name>
    <dbReference type="NCBI Taxonomy" id="3028235"/>
    <lineage>
        <taxon>Bacteria</taxon>
        <taxon>Pseudomonadati</taxon>
        <taxon>Pseudomonadota</taxon>
        <taxon>Alphaproteobacteria</taxon>
        <taxon>Rhodobacterales</taxon>
        <taxon>Paracoccaceae</taxon>
        <taxon>Roseinatronobacter</taxon>
    </lineage>
</organism>
<comment type="caution">
    <text evidence="1">The sequence shown here is derived from an EMBL/GenBank/DDBJ whole genome shotgun (WGS) entry which is preliminary data.</text>
</comment>
<name>A0ABT5TCR3_9RHOB</name>